<dbReference type="PANTHER" id="PTHR37834:SF2">
    <property type="entry name" value="ESTERASE, SGNH HYDROLASE-TYPE"/>
    <property type="match status" value="1"/>
</dbReference>
<dbReference type="Gene3D" id="3.40.50.1110">
    <property type="entry name" value="SGNH hydrolase"/>
    <property type="match status" value="1"/>
</dbReference>
<dbReference type="InterPro" id="IPR013830">
    <property type="entry name" value="SGNH_hydro"/>
</dbReference>
<evidence type="ECO:0000256" key="1">
    <source>
        <dbReference type="SAM" id="SignalP"/>
    </source>
</evidence>
<protein>
    <recommendedName>
        <fullName evidence="2">SGNH hydrolase-type esterase domain-containing protein</fullName>
    </recommendedName>
</protein>
<dbReference type="InterPro" id="IPR036514">
    <property type="entry name" value="SGNH_hydro_sf"/>
</dbReference>
<accession>A0A8E2DKN3</accession>
<sequence length="376" mass="42094">MLVSLLALVSWISVVTVVPAHGAGTKPVIVQNNDPLVHFHGRWDPAPETWWGSTGFKLHVQGLSSLTLKLGNHTTSPWVQLGVSINYGSFNTVNVSTGTNEIPLSLPSGETNDNEASSTSIVRINVPGWQDNRLELEEIVLNAGAKLLPYTPSKINFQFIGDSLSAGQYLPQIVDQAWPFLIGENFKAEHLINAQPGIALSDILAYGNVHGMSYEYFVTEDTQYYYTDYHNFTTPWNFARDQPPATHVVIHIGANDSGNNVTADAFTQTYLEFLSRLRTIYHTQPFLIFTPWGWPQSDGTVSYYYQGRYEEIVNTRHALGDHDTFLVNTTGWVTYEDVFPDNMHPTIAGHVKIAGLFQQWLENWGLHPESEWATPV</sequence>
<feature type="chain" id="PRO_5034242380" description="SGNH hydrolase-type esterase domain-containing protein" evidence="1">
    <location>
        <begin position="23"/>
        <end position="376"/>
    </location>
</feature>
<dbReference type="Gene3D" id="2.60.120.260">
    <property type="entry name" value="Galactose-binding domain-like"/>
    <property type="match status" value="1"/>
</dbReference>
<evidence type="ECO:0000313" key="4">
    <source>
        <dbReference type="Proteomes" id="UP000250043"/>
    </source>
</evidence>
<name>A0A8E2DKN3_9APHY</name>
<dbReference type="AlphaFoldDB" id="A0A8E2DKN3"/>
<organism evidence="3 4">
    <name type="scientific">Obba rivulosa</name>
    <dbReference type="NCBI Taxonomy" id="1052685"/>
    <lineage>
        <taxon>Eukaryota</taxon>
        <taxon>Fungi</taxon>
        <taxon>Dikarya</taxon>
        <taxon>Basidiomycota</taxon>
        <taxon>Agaricomycotina</taxon>
        <taxon>Agaricomycetes</taxon>
        <taxon>Polyporales</taxon>
        <taxon>Gelatoporiaceae</taxon>
        <taxon>Obba</taxon>
    </lineage>
</organism>
<feature type="signal peptide" evidence="1">
    <location>
        <begin position="1"/>
        <end position="22"/>
    </location>
</feature>
<proteinExistence type="predicted"/>
<dbReference type="SUPFAM" id="SSF52266">
    <property type="entry name" value="SGNH hydrolase"/>
    <property type="match status" value="1"/>
</dbReference>
<dbReference type="Pfam" id="PF13472">
    <property type="entry name" value="Lipase_GDSL_2"/>
    <property type="match status" value="1"/>
</dbReference>
<evidence type="ECO:0000259" key="2">
    <source>
        <dbReference type="Pfam" id="PF13472"/>
    </source>
</evidence>
<feature type="domain" description="SGNH hydrolase-type esterase" evidence="2">
    <location>
        <begin position="159"/>
        <end position="350"/>
    </location>
</feature>
<dbReference type="PANTHER" id="PTHR37834">
    <property type="entry name" value="GDSL-LIKE LIPASE/ACYLHYDROLASE DOMAIN PROTEIN (AFU_ORTHOLOGUE AFUA_2G00620)"/>
    <property type="match status" value="1"/>
</dbReference>
<keyword evidence="4" id="KW-1185">Reference proteome</keyword>
<gene>
    <name evidence="3" type="ORF">OBBRIDRAFT_794699</name>
</gene>
<dbReference type="OrthoDB" id="426133at2759"/>
<evidence type="ECO:0000313" key="3">
    <source>
        <dbReference type="EMBL" id="OCH89034.1"/>
    </source>
</evidence>
<reference evidence="3 4" key="1">
    <citation type="submission" date="2016-07" db="EMBL/GenBank/DDBJ databases">
        <title>Draft genome of the white-rot fungus Obba rivulosa 3A-2.</title>
        <authorList>
            <consortium name="DOE Joint Genome Institute"/>
            <person name="Miettinen O."/>
            <person name="Riley R."/>
            <person name="Acob R."/>
            <person name="Barry K."/>
            <person name="Cullen D."/>
            <person name="De Vries R."/>
            <person name="Hainaut M."/>
            <person name="Hatakka A."/>
            <person name="Henrissat B."/>
            <person name="Hilden K."/>
            <person name="Kuo R."/>
            <person name="Labutti K."/>
            <person name="Lipzen A."/>
            <person name="Makela M.R."/>
            <person name="Sandor L."/>
            <person name="Spatafora J.W."/>
            <person name="Grigoriev I.V."/>
            <person name="Hibbett D.S."/>
        </authorList>
    </citation>
    <scope>NUCLEOTIDE SEQUENCE [LARGE SCALE GENOMIC DNA]</scope>
    <source>
        <strain evidence="3 4">3A-2</strain>
    </source>
</reference>
<keyword evidence="1" id="KW-0732">Signal</keyword>
<dbReference type="Proteomes" id="UP000250043">
    <property type="component" value="Unassembled WGS sequence"/>
</dbReference>
<dbReference type="InterPro" id="IPR052762">
    <property type="entry name" value="PCW_deacetylase/CE"/>
</dbReference>
<dbReference type="EMBL" id="KV722437">
    <property type="protein sequence ID" value="OCH89034.1"/>
    <property type="molecule type" value="Genomic_DNA"/>
</dbReference>